<reference evidence="1 2" key="1">
    <citation type="submission" date="2012-08" db="EMBL/GenBank/DDBJ databases">
        <title>Oryza genome evolution.</title>
        <authorList>
            <person name="Wing R.A."/>
        </authorList>
    </citation>
    <scope>NUCLEOTIDE SEQUENCE</scope>
</reference>
<dbReference type="Gramene" id="LPERR02G14440.1">
    <property type="protein sequence ID" value="LPERR02G14440.1"/>
    <property type="gene ID" value="LPERR02G14440"/>
</dbReference>
<evidence type="ECO:0000313" key="2">
    <source>
        <dbReference type="Proteomes" id="UP000032180"/>
    </source>
</evidence>
<dbReference type="AlphaFoldDB" id="A0A0D9VGC8"/>
<reference evidence="2" key="2">
    <citation type="submission" date="2013-12" db="EMBL/GenBank/DDBJ databases">
        <authorList>
            <person name="Yu Y."/>
            <person name="Lee S."/>
            <person name="de Baynast K."/>
            <person name="Wissotski M."/>
            <person name="Liu L."/>
            <person name="Talag J."/>
            <person name="Goicoechea J."/>
            <person name="Angelova A."/>
            <person name="Jetty R."/>
            <person name="Kudrna D."/>
            <person name="Golser W."/>
            <person name="Rivera L."/>
            <person name="Zhang J."/>
            <person name="Wing R."/>
        </authorList>
    </citation>
    <scope>NUCLEOTIDE SEQUENCE</scope>
</reference>
<dbReference type="EnsemblPlants" id="LPERR02G14440.1">
    <property type="protein sequence ID" value="LPERR02G14440.1"/>
    <property type="gene ID" value="LPERR02G14440"/>
</dbReference>
<reference evidence="1" key="3">
    <citation type="submission" date="2015-04" db="UniProtKB">
        <authorList>
            <consortium name="EnsemblPlants"/>
        </authorList>
    </citation>
    <scope>IDENTIFICATION</scope>
</reference>
<dbReference type="Proteomes" id="UP000032180">
    <property type="component" value="Chromosome 2"/>
</dbReference>
<organism evidence="1 2">
    <name type="scientific">Leersia perrieri</name>
    <dbReference type="NCBI Taxonomy" id="77586"/>
    <lineage>
        <taxon>Eukaryota</taxon>
        <taxon>Viridiplantae</taxon>
        <taxon>Streptophyta</taxon>
        <taxon>Embryophyta</taxon>
        <taxon>Tracheophyta</taxon>
        <taxon>Spermatophyta</taxon>
        <taxon>Magnoliopsida</taxon>
        <taxon>Liliopsida</taxon>
        <taxon>Poales</taxon>
        <taxon>Poaceae</taxon>
        <taxon>BOP clade</taxon>
        <taxon>Oryzoideae</taxon>
        <taxon>Oryzeae</taxon>
        <taxon>Oryzinae</taxon>
        <taxon>Leersia</taxon>
    </lineage>
</organism>
<sequence>MGISFEAREFEVETSDSGQNRAQCSSGEIELRWQLYEAAIWQWLKSKFSALNSLHLSALNANHFLQAMRHTVWVGSHVVVVTVHHGVPLRHFGANDGNTKLMLEFMFNGFHRRDFSSNAMCDQSSYDQRRFFVEFTEPKPTAALGEFLWDRYISVVPPSSRGPHVDVLLLCPLVCCLRESA</sequence>
<dbReference type="HOGENOM" id="CLU_1654676_0_0_1"/>
<name>A0A0D9VGC8_9ORYZ</name>
<protein>
    <submittedName>
        <fullName evidence="1">Uncharacterized protein</fullName>
    </submittedName>
</protein>
<evidence type="ECO:0000313" key="1">
    <source>
        <dbReference type="EnsemblPlants" id="LPERR02G14440.1"/>
    </source>
</evidence>
<keyword evidence="2" id="KW-1185">Reference proteome</keyword>
<proteinExistence type="predicted"/>
<accession>A0A0D9VGC8</accession>